<dbReference type="PANTHER" id="PTHR46847">
    <property type="entry name" value="D-ALLOSE-BINDING PERIPLASMIC PROTEIN-RELATED"/>
    <property type="match status" value="1"/>
</dbReference>
<dbReference type="Proteomes" id="UP001652442">
    <property type="component" value="Unassembled WGS sequence"/>
</dbReference>
<dbReference type="InterPro" id="IPR025997">
    <property type="entry name" value="SBP_2_dom"/>
</dbReference>
<evidence type="ECO:0000256" key="1">
    <source>
        <dbReference type="ARBA" id="ARBA00004196"/>
    </source>
</evidence>
<dbReference type="InterPro" id="IPR028082">
    <property type="entry name" value="Peripla_BP_I"/>
</dbReference>
<evidence type="ECO:0000259" key="5">
    <source>
        <dbReference type="Pfam" id="PF13407"/>
    </source>
</evidence>
<dbReference type="PROSITE" id="PS51257">
    <property type="entry name" value="PROKAR_LIPOPROTEIN"/>
    <property type="match status" value="1"/>
</dbReference>
<evidence type="ECO:0000313" key="6">
    <source>
        <dbReference type="EMBL" id="MCU6761063.1"/>
    </source>
</evidence>
<dbReference type="RefSeq" id="WP_158423917.1">
    <property type="nucleotide sequence ID" value="NZ_JAOQJQ010000001.1"/>
</dbReference>
<dbReference type="PANTHER" id="PTHR46847:SF1">
    <property type="entry name" value="D-ALLOSE-BINDING PERIPLASMIC PROTEIN-RELATED"/>
    <property type="match status" value="1"/>
</dbReference>
<name>A0ABT2TFT4_9FIRM</name>
<gene>
    <name evidence="6" type="ORF">OCV88_01775</name>
</gene>
<dbReference type="Gene3D" id="3.40.50.2300">
    <property type="match status" value="2"/>
</dbReference>
<comment type="similarity">
    <text evidence="2">Belongs to the bacterial solute-binding protein 2 family.</text>
</comment>
<dbReference type="Pfam" id="PF13407">
    <property type="entry name" value="Peripla_BP_4"/>
    <property type="match status" value="1"/>
</dbReference>
<keyword evidence="7" id="KW-1185">Reference proteome</keyword>
<sequence>MKKRKIVSMLLAGALLGTMVLGGCGNEKDTNTSAKGEKSAEKKDSKDSYLFVTNNFGAGAYPLDMMVQNEQAACNATGMELNITDNEFTVDKVITQLQSQLAMQPDGVAFLGISETLFPTAAKICEDANTPYVFYACSPTDEDMKKISENPNYCGMVIYSPTEEGERMAQMALDDGCKTAVISAGAAGDYAHDRRIDGFTETFEAGGGTVHAVAHSADPSEGVTKTSDLVTAYPDVDCIYGAGEDYITAAATVLDSASVKDCKIYGSNASPDVCTLIKEGKVEAVTGGEGVCGALALPLLINYLDGHPILDKDGNPPYFGEKSQYVITKETADQFYGFLKDHGTETITAEEYQNLLYRNNPDVDYDYYDEFLKNYETSVYEKVGVK</sequence>
<evidence type="ECO:0000313" key="7">
    <source>
        <dbReference type="Proteomes" id="UP001652442"/>
    </source>
</evidence>
<feature type="signal peptide" evidence="4">
    <location>
        <begin position="1"/>
        <end position="22"/>
    </location>
</feature>
<feature type="chain" id="PRO_5046153701" evidence="4">
    <location>
        <begin position="23"/>
        <end position="386"/>
    </location>
</feature>
<organism evidence="6 7">
    <name type="scientific">Brotonthovivens ammoniilytica</name>
    <dbReference type="NCBI Taxonomy" id="2981725"/>
    <lineage>
        <taxon>Bacteria</taxon>
        <taxon>Bacillati</taxon>
        <taxon>Bacillota</taxon>
        <taxon>Clostridia</taxon>
        <taxon>Lachnospirales</taxon>
        <taxon>Lachnospiraceae</taxon>
        <taxon>Brotonthovivens</taxon>
    </lineage>
</organism>
<evidence type="ECO:0000256" key="3">
    <source>
        <dbReference type="ARBA" id="ARBA00022729"/>
    </source>
</evidence>
<keyword evidence="3 4" id="KW-0732">Signal</keyword>
<feature type="domain" description="Periplasmic binding protein" evidence="5">
    <location>
        <begin position="66"/>
        <end position="306"/>
    </location>
</feature>
<dbReference type="EMBL" id="JAOQJQ010000001">
    <property type="protein sequence ID" value="MCU6761063.1"/>
    <property type="molecule type" value="Genomic_DNA"/>
</dbReference>
<dbReference type="SUPFAM" id="SSF53822">
    <property type="entry name" value="Periplasmic binding protein-like I"/>
    <property type="match status" value="1"/>
</dbReference>
<evidence type="ECO:0000256" key="4">
    <source>
        <dbReference type="SAM" id="SignalP"/>
    </source>
</evidence>
<accession>A0ABT2TFT4</accession>
<comment type="caution">
    <text evidence="6">The sequence shown here is derived from an EMBL/GenBank/DDBJ whole genome shotgun (WGS) entry which is preliminary data.</text>
</comment>
<reference evidence="6 7" key="1">
    <citation type="journal article" date="2021" name="ISME Commun">
        <title>Automated analysis of genomic sequences facilitates high-throughput and comprehensive description of bacteria.</title>
        <authorList>
            <person name="Hitch T.C.A."/>
        </authorList>
    </citation>
    <scope>NUCLEOTIDE SEQUENCE [LARGE SCALE GENOMIC DNA]</scope>
    <source>
        <strain evidence="6 7">Sanger_109</strain>
    </source>
</reference>
<evidence type="ECO:0000256" key="2">
    <source>
        <dbReference type="ARBA" id="ARBA00007639"/>
    </source>
</evidence>
<proteinExistence type="inferred from homology"/>
<dbReference type="CDD" id="cd01536">
    <property type="entry name" value="PBP1_ABC_sugar_binding-like"/>
    <property type="match status" value="1"/>
</dbReference>
<protein>
    <submittedName>
        <fullName evidence="6">Sugar ABC transporter substrate-binding protein</fullName>
    </submittedName>
</protein>
<comment type="subcellular location">
    <subcellularLocation>
        <location evidence="1">Cell envelope</location>
    </subcellularLocation>
</comment>